<dbReference type="AlphaFoldDB" id="A0A6J4US58"/>
<comment type="cofactor">
    <cofactor evidence="1">
        <name>Mg(2+)</name>
        <dbReference type="ChEBI" id="CHEBI:18420"/>
    </cofactor>
</comment>
<dbReference type="CDD" id="cd03674">
    <property type="entry name" value="NUDIX_Hydrolase"/>
    <property type="match status" value="1"/>
</dbReference>
<accession>A0A6J4US58</accession>
<dbReference type="Gene3D" id="3.90.79.10">
    <property type="entry name" value="Nucleoside Triphosphate Pyrophosphohydrolase"/>
    <property type="match status" value="1"/>
</dbReference>
<evidence type="ECO:0000259" key="4">
    <source>
        <dbReference type="PROSITE" id="PS51462"/>
    </source>
</evidence>
<evidence type="ECO:0000256" key="2">
    <source>
        <dbReference type="ARBA" id="ARBA00022801"/>
    </source>
</evidence>
<dbReference type="EMBL" id="CADCWJ010000307">
    <property type="protein sequence ID" value="CAA9558314.1"/>
    <property type="molecule type" value="Genomic_DNA"/>
</dbReference>
<feature type="domain" description="Nudix hydrolase" evidence="4">
    <location>
        <begin position="2"/>
        <end position="150"/>
    </location>
</feature>
<keyword evidence="2 3" id="KW-0378">Hydrolase</keyword>
<reference evidence="5" key="1">
    <citation type="submission" date="2020-02" db="EMBL/GenBank/DDBJ databases">
        <authorList>
            <person name="Meier V. D."/>
        </authorList>
    </citation>
    <scope>NUCLEOTIDE SEQUENCE</scope>
    <source>
        <strain evidence="5">AVDCRST_MAG87</strain>
    </source>
</reference>
<proteinExistence type="inferred from homology"/>
<dbReference type="InterPro" id="IPR020476">
    <property type="entry name" value="Nudix_hydrolase"/>
</dbReference>
<dbReference type="PRINTS" id="PR00502">
    <property type="entry name" value="NUDIXFAMILY"/>
</dbReference>
<name>A0A6J4US58_9BACT</name>
<dbReference type="InterPro" id="IPR020084">
    <property type="entry name" value="NUDIX_hydrolase_CS"/>
</dbReference>
<dbReference type="PANTHER" id="PTHR43046">
    <property type="entry name" value="GDP-MANNOSE MANNOSYL HYDROLASE"/>
    <property type="match status" value="1"/>
</dbReference>
<dbReference type="InterPro" id="IPR000086">
    <property type="entry name" value="NUDIX_hydrolase_dom"/>
</dbReference>
<dbReference type="GO" id="GO:0016787">
    <property type="term" value="F:hydrolase activity"/>
    <property type="evidence" value="ECO:0007669"/>
    <property type="project" value="UniProtKB-KW"/>
</dbReference>
<evidence type="ECO:0000313" key="5">
    <source>
        <dbReference type="EMBL" id="CAA9558314.1"/>
    </source>
</evidence>
<evidence type="ECO:0000256" key="3">
    <source>
        <dbReference type="RuleBase" id="RU003476"/>
    </source>
</evidence>
<gene>
    <name evidence="5" type="ORF">AVDCRST_MAG87-1371</name>
</gene>
<comment type="similarity">
    <text evidence="3">Belongs to the Nudix hydrolase family.</text>
</comment>
<dbReference type="PROSITE" id="PS51462">
    <property type="entry name" value="NUDIX"/>
    <property type="match status" value="1"/>
</dbReference>
<dbReference type="PROSITE" id="PS00893">
    <property type="entry name" value="NUDIX_BOX"/>
    <property type="match status" value="1"/>
</dbReference>
<sequence>MTRDFTVAVFVVLADHVVLHRHRKLGLWLPPGGHIEPNELPDEAARREVLEETGLAIELTGAPGQPRDHPGQPRQLVRPEGIQLEEIGPDHQHIDLIYLARPLAVSANEPLPALAEGMRWVSRDGLDALELSEEVADWCRHAIDSLAVDR</sequence>
<evidence type="ECO:0000256" key="1">
    <source>
        <dbReference type="ARBA" id="ARBA00001946"/>
    </source>
</evidence>
<dbReference type="PANTHER" id="PTHR43046:SF14">
    <property type="entry name" value="MUTT_NUDIX FAMILY PROTEIN"/>
    <property type="match status" value="1"/>
</dbReference>
<dbReference type="Pfam" id="PF00293">
    <property type="entry name" value="NUDIX"/>
    <property type="match status" value="1"/>
</dbReference>
<dbReference type="InterPro" id="IPR015797">
    <property type="entry name" value="NUDIX_hydrolase-like_dom_sf"/>
</dbReference>
<organism evidence="5">
    <name type="scientific">uncultured Thermomicrobiales bacterium</name>
    <dbReference type="NCBI Taxonomy" id="1645740"/>
    <lineage>
        <taxon>Bacteria</taxon>
        <taxon>Pseudomonadati</taxon>
        <taxon>Thermomicrobiota</taxon>
        <taxon>Thermomicrobia</taxon>
        <taxon>Thermomicrobiales</taxon>
        <taxon>environmental samples</taxon>
    </lineage>
</organism>
<protein>
    <recommendedName>
        <fullName evidence="4">Nudix hydrolase domain-containing protein</fullName>
    </recommendedName>
</protein>
<dbReference type="SUPFAM" id="SSF55811">
    <property type="entry name" value="Nudix"/>
    <property type="match status" value="1"/>
</dbReference>